<keyword evidence="2" id="KW-1185">Reference proteome</keyword>
<organism evidence="1 2">
    <name type="scientific">Coemansia nantahalensis</name>
    <dbReference type="NCBI Taxonomy" id="2789366"/>
    <lineage>
        <taxon>Eukaryota</taxon>
        <taxon>Fungi</taxon>
        <taxon>Fungi incertae sedis</taxon>
        <taxon>Zoopagomycota</taxon>
        <taxon>Kickxellomycotina</taxon>
        <taxon>Kickxellomycetes</taxon>
        <taxon>Kickxellales</taxon>
        <taxon>Kickxellaceae</taxon>
        <taxon>Coemansia</taxon>
    </lineage>
</organism>
<sequence length="140" mass="15338">MGNSISFSVTSSEQLRASLVEALTGLHVDPRGRGDAVMIIFFTALYALDLVAVVYILYNRNYPPLRCKSPILMAGIIVFAILWLVGDIQVNGHVPLLGTPWNSCRAFGFWISVVLGICTLTVLLALRTLGIMRVFIMGKP</sequence>
<feature type="non-terminal residue" evidence="1">
    <location>
        <position position="140"/>
    </location>
</feature>
<reference evidence="1" key="1">
    <citation type="submission" date="2022-07" db="EMBL/GenBank/DDBJ databases">
        <title>Phylogenomic reconstructions and comparative analyses of Kickxellomycotina fungi.</title>
        <authorList>
            <person name="Reynolds N.K."/>
            <person name="Stajich J.E."/>
            <person name="Barry K."/>
            <person name="Grigoriev I.V."/>
            <person name="Crous P."/>
            <person name="Smith M.E."/>
        </authorList>
    </citation>
    <scope>NUCLEOTIDE SEQUENCE</scope>
    <source>
        <strain evidence="1">CBS 109366</strain>
    </source>
</reference>
<dbReference type="Proteomes" id="UP001140234">
    <property type="component" value="Unassembled WGS sequence"/>
</dbReference>
<evidence type="ECO:0000313" key="1">
    <source>
        <dbReference type="EMBL" id="KAJ2773919.1"/>
    </source>
</evidence>
<dbReference type="EMBL" id="JANBUJ010000160">
    <property type="protein sequence ID" value="KAJ2773919.1"/>
    <property type="molecule type" value="Genomic_DNA"/>
</dbReference>
<name>A0ACC1K5Y7_9FUNG</name>
<evidence type="ECO:0000313" key="2">
    <source>
        <dbReference type="Proteomes" id="UP001140234"/>
    </source>
</evidence>
<proteinExistence type="predicted"/>
<protein>
    <submittedName>
        <fullName evidence="1">Uncharacterized protein</fullName>
    </submittedName>
</protein>
<accession>A0ACC1K5Y7</accession>
<gene>
    <name evidence="1" type="ORF">IWQ57_001065</name>
</gene>
<comment type="caution">
    <text evidence="1">The sequence shown here is derived from an EMBL/GenBank/DDBJ whole genome shotgun (WGS) entry which is preliminary data.</text>
</comment>